<evidence type="ECO:0000313" key="2">
    <source>
        <dbReference type="Proteomes" id="UP001055879"/>
    </source>
</evidence>
<protein>
    <submittedName>
        <fullName evidence="1">Uncharacterized protein</fullName>
    </submittedName>
</protein>
<dbReference type="EMBL" id="CM042059">
    <property type="protein sequence ID" value="KAI3681251.1"/>
    <property type="molecule type" value="Genomic_DNA"/>
</dbReference>
<name>A0ACB8Y867_ARCLA</name>
<evidence type="ECO:0000313" key="1">
    <source>
        <dbReference type="EMBL" id="KAI3681251.1"/>
    </source>
</evidence>
<keyword evidence="2" id="KW-1185">Reference proteome</keyword>
<dbReference type="Proteomes" id="UP001055879">
    <property type="component" value="Linkage Group LG13"/>
</dbReference>
<sequence length="137" mass="15661">MSILSKLSELLKWIDTLQRSIDTSNQLLFDLITLLINQRIPVSIGDFKTSYSNLMHMLKDVDREIKRGKSSETAMKVDSADLQKTILQTLQDFSSNEVSKARKRTIEPTNEVHRLLATHRFNTDGNILEITKASEKV</sequence>
<gene>
    <name evidence="1" type="ORF">L6452_36040</name>
</gene>
<reference evidence="2" key="1">
    <citation type="journal article" date="2022" name="Mol. Ecol. Resour.">
        <title>The genomes of chicory, endive, great burdock and yacon provide insights into Asteraceae palaeo-polyploidization history and plant inulin production.</title>
        <authorList>
            <person name="Fan W."/>
            <person name="Wang S."/>
            <person name="Wang H."/>
            <person name="Wang A."/>
            <person name="Jiang F."/>
            <person name="Liu H."/>
            <person name="Zhao H."/>
            <person name="Xu D."/>
            <person name="Zhang Y."/>
        </authorList>
    </citation>
    <scope>NUCLEOTIDE SEQUENCE [LARGE SCALE GENOMIC DNA]</scope>
    <source>
        <strain evidence="2">cv. Niubang</strain>
    </source>
</reference>
<accession>A0ACB8Y867</accession>
<organism evidence="1 2">
    <name type="scientific">Arctium lappa</name>
    <name type="common">Greater burdock</name>
    <name type="synonym">Lappa major</name>
    <dbReference type="NCBI Taxonomy" id="4217"/>
    <lineage>
        <taxon>Eukaryota</taxon>
        <taxon>Viridiplantae</taxon>
        <taxon>Streptophyta</taxon>
        <taxon>Embryophyta</taxon>
        <taxon>Tracheophyta</taxon>
        <taxon>Spermatophyta</taxon>
        <taxon>Magnoliopsida</taxon>
        <taxon>eudicotyledons</taxon>
        <taxon>Gunneridae</taxon>
        <taxon>Pentapetalae</taxon>
        <taxon>asterids</taxon>
        <taxon>campanulids</taxon>
        <taxon>Asterales</taxon>
        <taxon>Asteraceae</taxon>
        <taxon>Carduoideae</taxon>
        <taxon>Cardueae</taxon>
        <taxon>Arctiinae</taxon>
        <taxon>Arctium</taxon>
    </lineage>
</organism>
<reference evidence="1 2" key="2">
    <citation type="journal article" date="2022" name="Mol. Ecol. Resour.">
        <title>The genomes of chicory, endive, great burdock and yacon provide insights into Asteraceae paleo-polyploidization history and plant inulin production.</title>
        <authorList>
            <person name="Fan W."/>
            <person name="Wang S."/>
            <person name="Wang H."/>
            <person name="Wang A."/>
            <person name="Jiang F."/>
            <person name="Liu H."/>
            <person name="Zhao H."/>
            <person name="Xu D."/>
            <person name="Zhang Y."/>
        </authorList>
    </citation>
    <scope>NUCLEOTIDE SEQUENCE [LARGE SCALE GENOMIC DNA]</scope>
    <source>
        <strain evidence="2">cv. Niubang</strain>
    </source>
</reference>
<proteinExistence type="predicted"/>
<comment type="caution">
    <text evidence="1">The sequence shown here is derived from an EMBL/GenBank/DDBJ whole genome shotgun (WGS) entry which is preliminary data.</text>
</comment>